<comment type="caution">
    <text evidence="3">The sequence shown here is derived from an EMBL/GenBank/DDBJ whole genome shotgun (WGS) entry which is preliminary data.</text>
</comment>
<reference evidence="3" key="1">
    <citation type="journal article" date="2021" name="PeerJ">
        <title>Extensive microbial diversity within the chicken gut microbiome revealed by metagenomics and culture.</title>
        <authorList>
            <person name="Gilroy R."/>
            <person name="Ravi A."/>
            <person name="Getino M."/>
            <person name="Pursley I."/>
            <person name="Horton D.L."/>
            <person name="Alikhan N.F."/>
            <person name="Baker D."/>
            <person name="Gharbi K."/>
            <person name="Hall N."/>
            <person name="Watson M."/>
            <person name="Adriaenssens E.M."/>
            <person name="Foster-Nyarko E."/>
            <person name="Jarju S."/>
            <person name="Secka A."/>
            <person name="Antonio M."/>
            <person name="Oren A."/>
            <person name="Chaudhuri R.R."/>
            <person name="La Ragione R."/>
            <person name="Hildebrand F."/>
            <person name="Pallen M.J."/>
        </authorList>
    </citation>
    <scope>NUCLEOTIDE SEQUENCE</scope>
    <source>
        <strain evidence="3">G3-2149</strain>
    </source>
</reference>
<name>A0A9E2L5D9_9BACT</name>
<keyword evidence="1" id="KW-0732">Signal</keyword>
<dbReference type="InterPro" id="IPR005184">
    <property type="entry name" value="DUF306_Meta_HslJ"/>
</dbReference>
<dbReference type="Proteomes" id="UP000823865">
    <property type="component" value="Unassembled WGS sequence"/>
</dbReference>
<sequence>MKGSFKLMAACSLTLAVASCKSLPADMLEGEWNAVNISGQSITPSDQTPYLGFDMAEGRLYGFNGCNRLMGSIDTKAFLKGKVDFSKMGSTMMACPDNKYEQLFTQAAASARKMELQDDGSLVLKDENKETVMQLTKRVFTPETLQGEWDVVQICGEGITPAEGTPFIGFKVAEKQLYGFTGCNRMTGTADFAKIVAGEPDFGKIGTTRMACADDKYETKFLQALNAAKKVKMGYNTFSLLDEKGSTLLMFQKR</sequence>
<dbReference type="EMBL" id="JAHLFU010000032">
    <property type="protein sequence ID" value="MBU3852572.1"/>
    <property type="molecule type" value="Genomic_DNA"/>
</dbReference>
<dbReference type="InterPro" id="IPR053147">
    <property type="entry name" value="Hsp_HslJ-like"/>
</dbReference>
<accession>A0A9E2L5D9</accession>
<feature type="domain" description="DUF306" evidence="2">
    <location>
        <begin position="143"/>
        <end position="251"/>
    </location>
</feature>
<proteinExistence type="predicted"/>
<dbReference type="PANTHER" id="PTHR35535">
    <property type="entry name" value="HEAT SHOCK PROTEIN HSLJ"/>
    <property type="match status" value="1"/>
</dbReference>
<protein>
    <submittedName>
        <fullName evidence="3">META domain-containing protein</fullName>
    </submittedName>
</protein>
<dbReference type="Pfam" id="PF03724">
    <property type="entry name" value="META"/>
    <property type="match status" value="2"/>
</dbReference>
<dbReference type="Gene3D" id="2.40.128.270">
    <property type="match status" value="2"/>
</dbReference>
<dbReference type="PANTHER" id="PTHR35535:SF1">
    <property type="entry name" value="HEAT SHOCK PROTEIN HSLJ"/>
    <property type="match status" value="1"/>
</dbReference>
<feature type="signal peptide" evidence="1">
    <location>
        <begin position="1"/>
        <end position="24"/>
    </location>
</feature>
<feature type="chain" id="PRO_5039155907" evidence="1">
    <location>
        <begin position="25"/>
        <end position="254"/>
    </location>
</feature>
<dbReference type="InterPro" id="IPR038670">
    <property type="entry name" value="HslJ-like_sf"/>
</dbReference>
<feature type="domain" description="DUF306" evidence="2">
    <location>
        <begin position="27"/>
        <end position="135"/>
    </location>
</feature>
<evidence type="ECO:0000256" key="1">
    <source>
        <dbReference type="SAM" id="SignalP"/>
    </source>
</evidence>
<reference evidence="3" key="2">
    <citation type="submission" date="2021-04" db="EMBL/GenBank/DDBJ databases">
        <authorList>
            <person name="Gilroy R."/>
        </authorList>
    </citation>
    <scope>NUCLEOTIDE SEQUENCE</scope>
    <source>
        <strain evidence="3">G3-2149</strain>
    </source>
</reference>
<dbReference type="PROSITE" id="PS51257">
    <property type="entry name" value="PROKAR_LIPOPROTEIN"/>
    <property type="match status" value="1"/>
</dbReference>
<evidence type="ECO:0000259" key="2">
    <source>
        <dbReference type="Pfam" id="PF03724"/>
    </source>
</evidence>
<dbReference type="AlphaFoldDB" id="A0A9E2L5D9"/>
<gene>
    <name evidence="3" type="ORF">H9789_01850</name>
</gene>
<organism evidence="3 4">
    <name type="scientific">Candidatus Paraprevotella stercoravium</name>
    <dbReference type="NCBI Taxonomy" id="2838725"/>
    <lineage>
        <taxon>Bacteria</taxon>
        <taxon>Pseudomonadati</taxon>
        <taxon>Bacteroidota</taxon>
        <taxon>Bacteroidia</taxon>
        <taxon>Bacteroidales</taxon>
        <taxon>Prevotellaceae</taxon>
        <taxon>Paraprevotella</taxon>
    </lineage>
</organism>
<evidence type="ECO:0000313" key="3">
    <source>
        <dbReference type="EMBL" id="MBU3852572.1"/>
    </source>
</evidence>
<evidence type="ECO:0000313" key="4">
    <source>
        <dbReference type="Proteomes" id="UP000823865"/>
    </source>
</evidence>